<accession>A0AAV4XN90</accession>
<dbReference type="Proteomes" id="UP001054945">
    <property type="component" value="Unassembled WGS sequence"/>
</dbReference>
<dbReference type="AlphaFoldDB" id="A0AAV4XN90"/>
<sequence length="76" mass="8602">MPEWEKYESKYYNIHNNSIQSYLVSNLSTQPIRRTSVSHAFEAVRSSQLFLLWPVTTLVQGGSGAQNITTPPTTKT</sequence>
<name>A0AAV4XN90_CAEEX</name>
<dbReference type="EMBL" id="BPLR01017888">
    <property type="protein sequence ID" value="GIY95269.1"/>
    <property type="molecule type" value="Genomic_DNA"/>
</dbReference>
<keyword evidence="2" id="KW-1185">Reference proteome</keyword>
<comment type="caution">
    <text evidence="1">The sequence shown here is derived from an EMBL/GenBank/DDBJ whole genome shotgun (WGS) entry which is preliminary data.</text>
</comment>
<protein>
    <submittedName>
        <fullName evidence="1">Uncharacterized protein</fullName>
    </submittedName>
</protein>
<gene>
    <name evidence="1" type="ORF">CEXT_449221</name>
</gene>
<reference evidence="1 2" key="1">
    <citation type="submission" date="2021-06" db="EMBL/GenBank/DDBJ databases">
        <title>Caerostris extrusa draft genome.</title>
        <authorList>
            <person name="Kono N."/>
            <person name="Arakawa K."/>
        </authorList>
    </citation>
    <scope>NUCLEOTIDE SEQUENCE [LARGE SCALE GENOMIC DNA]</scope>
</reference>
<organism evidence="1 2">
    <name type="scientific">Caerostris extrusa</name>
    <name type="common">Bark spider</name>
    <name type="synonym">Caerostris bankana</name>
    <dbReference type="NCBI Taxonomy" id="172846"/>
    <lineage>
        <taxon>Eukaryota</taxon>
        <taxon>Metazoa</taxon>
        <taxon>Ecdysozoa</taxon>
        <taxon>Arthropoda</taxon>
        <taxon>Chelicerata</taxon>
        <taxon>Arachnida</taxon>
        <taxon>Araneae</taxon>
        <taxon>Araneomorphae</taxon>
        <taxon>Entelegynae</taxon>
        <taxon>Araneoidea</taxon>
        <taxon>Araneidae</taxon>
        <taxon>Caerostris</taxon>
    </lineage>
</organism>
<evidence type="ECO:0000313" key="1">
    <source>
        <dbReference type="EMBL" id="GIY95269.1"/>
    </source>
</evidence>
<proteinExistence type="predicted"/>
<evidence type="ECO:0000313" key="2">
    <source>
        <dbReference type="Proteomes" id="UP001054945"/>
    </source>
</evidence>